<comment type="similarity">
    <text evidence="1">Belongs to the adaptor complexes medium subunit family.</text>
</comment>
<dbReference type="GO" id="GO:0005764">
    <property type="term" value="C:lysosome"/>
    <property type="evidence" value="ECO:0007669"/>
    <property type="project" value="TreeGrafter"/>
</dbReference>
<evidence type="ECO:0000256" key="2">
    <source>
        <dbReference type="ARBA" id="ARBA00022448"/>
    </source>
</evidence>
<dbReference type="CDD" id="cd09256">
    <property type="entry name" value="AP_MuD_MHD"/>
    <property type="match status" value="1"/>
</dbReference>
<dbReference type="InterPro" id="IPR036168">
    <property type="entry name" value="AP2_Mu_C_sf"/>
</dbReference>
<proteinExistence type="inferred from homology"/>
<dbReference type="Pfam" id="PF00928">
    <property type="entry name" value="Adap_comp_sub"/>
    <property type="match status" value="1"/>
</dbReference>
<evidence type="ECO:0000259" key="7">
    <source>
        <dbReference type="PROSITE" id="PS51072"/>
    </source>
</evidence>
<evidence type="ECO:0000313" key="9">
    <source>
        <dbReference type="Proteomes" id="UP000444721"/>
    </source>
</evidence>
<evidence type="ECO:0000256" key="3">
    <source>
        <dbReference type="ARBA" id="ARBA00022927"/>
    </source>
</evidence>
<dbReference type="OrthoDB" id="1877176at2759"/>
<dbReference type="PANTHER" id="PTHR16082:SF2">
    <property type="entry name" value="AP-5 COMPLEX SUBUNIT MU-1"/>
    <property type="match status" value="1"/>
</dbReference>
<dbReference type="GO" id="GO:0005770">
    <property type="term" value="C:late endosome"/>
    <property type="evidence" value="ECO:0007669"/>
    <property type="project" value="TreeGrafter"/>
</dbReference>
<evidence type="ECO:0000313" key="8">
    <source>
        <dbReference type="EMBL" id="KAF0982275.1"/>
    </source>
</evidence>
<gene>
    <name evidence="8" type="ORF">FDP41_011205</name>
</gene>
<keyword evidence="4" id="KW-0472">Membrane</keyword>
<reference evidence="8 9" key="1">
    <citation type="journal article" date="2019" name="Sci. Rep.">
        <title>Nanopore sequencing improves the draft genome of the human pathogenic amoeba Naegleria fowleri.</title>
        <authorList>
            <person name="Liechti N."/>
            <person name="Schurch N."/>
            <person name="Bruggmann R."/>
            <person name="Wittwer M."/>
        </authorList>
    </citation>
    <scope>NUCLEOTIDE SEQUENCE [LARGE SCALE GENOMIC DNA]</scope>
    <source>
        <strain evidence="8 9">ATCC 30894</strain>
    </source>
</reference>
<dbReference type="Gene3D" id="2.60.40.1170">
    <property type="entry name" value="Mu homology domain, subdomain B"/>
    <property type="match status" value="2"/>
</dbReference>
<feature type="domain" description="MHD" evidence="7">
    <location>
        <begin position="428"/>
        <end position="685"/>
    </location>
</feature>
<feature type="compositionally biased region" description="Polar residues" evidence="6">
    <location>
        <begin position="221"/>
        <end position="234"/>
    </location>
</feature>
<dbReference type="SUPFAM" id="SSF49447">
    <property type="entry name" value="Second domain of Mu2 adaptin subunit (ap50) of ap2 adaptor"/>
    <property type="match status" value="1"/>
</dbReference>
<comment type="subcellular location">
    <subcellularLocation>
        <location evidence="5">Endomembrane system</location>
        <topology evidence="5">Peripheral membrane protein</topology>
        <orientation evidence="5">Cytoplasmic side</orientation>
    </subcellularLocation>
</comment>
<dbReference type="AlphaFoldDB" id="A0A6A5CA74"/>
<dbReference type="Proteomes" id="UP000444721">
    <property type="component" value="Unassembled WGS sequence"/>
</dbReference>
<evidence type="ECO:0000256" key="6">
    <source>
        <dbReference type="SAM" id="MobiDB-lite"/>
    </source>
</evidence>
<accession>A0A6A5CA74</accession>
<dbReference type="GO" id="GO:0005829">
    <property type="term" value="C:cytosol"/>
    <property type="evidence" value="ECO:0007669"/>
    <property type="project" value="TreeGrafter"/>
</dbReference>
<comment type="caution">
    <text evidence="8">The sequence shown here is derived from an EMBL/GenBank/DDBJ whole genome shotgun (WGS) entry which is preliminary data.</text>
</comment>
<dbReference type="GO" id="GO:0015031">
    <property type="term" value="P:protein transport"/>
    <property type="evidence" value="ECO:0007669"/>
    <property type="project" value="UniProtKB-KW"/>
</dbReference>
<keyword evidence="2" id="KW-0813">Transport</keyword>
<dbReference type="PROSITE" id="PS51072">
    <property type="entry name" value="MHD"/>
    <property type="match status" value="1"/>
</dbReference>
<dbReference type="EMBL" id="VFQX01000009">
    <property type="protein sequence ID" value="KAF0982275.1"/>
    <property type="molecule type" value="Genomic_DNA"/>
</dbReference>
<dbReference type="VEuPathDB" id="AmoebaDB:NF0085830"/>
<dbReference type="PANTHER" id="PTHR16082">
    <property type="entry name" value="AP-5 COMPLEX SUBUNIT MU-1"/>
    <property type="match status" value="1"/>
</dbReference>
<keyword evidence="3" id="KW-0653">Protein transport</keyword>
<dbReference type="GeneID" id="68118420"/>
<dbReference type="InterPro" id="IPR028565">
    <property type="entry name" value="MHD"/>
</dbReference>
<evidence type="ECO:0000256" key="1">
    <source>
        <dbReference type="ARBA" id="ARBA00005324"/>
    </source>
</evidence>
<protein>
    <recommendedName>
        <fullName evidence="7">MHD domain-containing protein</fullName>
    </recommendedName>
</protein>
<dbReference type="OMA" id="QQRIHFI"/>
<sequence>MNENLNSGLSQPSVQYASPMDALLNSALSLRGVWILDEQRQKVLFSRRFTTVEKRALELIRAQHQIGMDESKSIVFSTQQLQPHTTGKSFHSLPLSASISDFDDGFLVEYFRLARKQYETLAASTGGLSMHAQLFKNSTQQPKIQSSILETTERENNESSWRVFMKLLEENYAIFSMNTKFVEKYHLEEQLMLLSSMGADSISAEDEDLSILLPIEVSTSANTQGGHSSLSVKYQSADRIKSPTKKGLKSPNGKKHSSSARGFSTKSNNNSPSLNNLLPGSGSQISESDKKGSIPTPPYIFPFVSIVVGGVTFVALPLIVPNSSVHDSFIEFSKLENTLEYPSISGAFSFLQDLSSNFFLANQKHQKSSEVTNYMNMYISQCAPFGRPLDSAPSNVHLLLTKPFPMDDPELAFLRRPSWKAHSLKFDQQRIHFIIRENILSAQFDKKDIPDEISCFGSVLCSAEIDGFSDVTVSLSELRNTRHFSVHYCCRDHPDEMSNTGCEFASLSFSPPSGAFVLCKYNIENVSKPPVRGYYQMRELADNKVEFLLQLGIDSVDCQFEYCNVIIPFPNRTEVTDISYQAVQGQLTKGKGKNNLVWTIGNKWKTKELSLSGTLTFNQSDTILKDVSDPFFVNKNSLVRLQYKLLNMSLSGVVIDPKTVSLNSSLKLEAVTIKREIVAEDCVIYNSRGDVRHVQ</sequence>
<feature type="compositionally biased region" description="Low complexity" evidence="6">
    <location>
        <begin position="267"/>
        <end position="283"/>
    </location>
</feature>
<organism evidence="8 9">
    <name type="scientific">Naegleria fowleri</name>
    <name type="common">Brain eating amoeba</name>
    <dbReference type="NCBI Taxonomy" id="5763"/>
    <lineage>
        <taxon>Eukaryota</taxon>
        <taxon>Discoba</taxon>
        <taxon>Heterolobosea</taxon>
        <taxon>Tetramitia</taxon>
        <taxon>Eutetramitia</taxon>
        <taxon>Vahlkampfiidae</taxon>
        <taxon>Naegleria</taxon>
    </lineage>
</organism>
<dbReference type="GO" id="GO:0030119">
    <property type="term" value="C:AP-type membrane coat adaptor complex"/>
    <property type="evidence" value="ECO:0007669"/>
    <property type="project" value="TreeGrafter"/>
</dbReference>
<dbReference type="VEuPathDB" id="AmoebaDB:NfTy_020790"/>
<dbReference type="GO" id="GO:0016197">
    <property type="term" value="P:endosomal transport"/>
    <property type="evidence" value="ECO:0007669"/>
    <property type="project" value="TreeGrafter"/>
</dbReference>
<keyword evidence="9" id="KW-1185">Reference proteome</keyword>
<feature type="compositionally biased region" description="Basic residues" evidence="6">
    <location>
        <begin position="242"/>
        <end position="258"/>
    </location>
</feature>
<dbReference type="RefSeq" id="XP_044566988.1">
    <property type="nucleotide sequence ID" value="XM_044701588.1"/>
</dbReference>
<evidence type="ECO:0000256" key="5">
    <source>
        <dbReference type="ARBA" id="ARBA00029433"/>
    </source>
</evidence>
<dbReference type="InterPro" id="IPR039591">
    <property type="entry name" value="AP5M1"/>
</dbReference>
<name>A0A6A5CA74_NAEFO</name>
<feature type="region of interest" description="Disordered" evidence="6">
    <location>
        <begin position="221"/>
        <end position="291"/>
    </location>
</feature>
<evidence type="ECO:0000256" key="4">
    <source>
        <dbReference type="ARBA" id="ARBA00023136"/>
    </source>
</evidence>
<dbReference type="VEuPathDB" id="AmoebaDB:FDP41_011205"/>